<gene>
    <name evidence="1" type="ORF">K8F61_06420</name>
</gene>
<protein>
    <submittedName>
        <fullName evidence="1">Nucleotidyl transferase AbiEii/AbiGii toxin family protein</fullName>
    </submittedName>
</protein>
<keyword evidence="1" id="KW-0808">Transferase</keyword>
<accession>A0ABY3RZE1</accession>
<organism evidence="1 2">
    <name type="scientific">Microbacterium resistens</name>
    <dbReference type="NCBI Taxonomy" id="156977"/>
    <lineage>
        <taxon>Bacteria</taxon>
        <taxon>Bacillati</taxon>
        <taxon>Actinomycetota</taxon>
        <taxon>Actinomycetes</taxon>
        <taxon>Micrococcales</taxon>
        <taxon>Microbacteriaceae</taxon>
        <taxon>Microbacterium</taxon>
    </lineage>
</organism>
<proteinExistence type="predicted"/>
<dbReference type="InterPro" id="IPR014942">
    <property type="entry name" value="AbiEii"/>
</dbReference>
<dbReference type="GO" id="GO:0016740">
    <property type="term" value="F:transferase activity"/>
    <property type="evidence" value="ECO:0007669"/>
    <property type="project" value="UniProtKB-KW"/>
</dbReference>
<sequence length="281" mass="31261">MPVARARVMLCTLIVSQMLPDAVAVKGGMGVKLRFGERGTRATSDLDVSTRVRGEEFEQAFRARLAEGWGTVPASKGELRRNPDAPERVAFTATVRAVKLHDPGLARPEYVMHPYRVSIALLGNAWGALDVEVSDPEIDTHSHKRKEIDGELVQFGAYFGFGDLQPVELVDLEYQIAQKLHAVTDPAYERAHDLVDLQLLWGADPDLTVLQRLCERTFDWRHQQAWPPLPLRPMGGWELAYADARSETEIDGHTPVLPDVAAARRWLEQIVGQIASSPALD</sequence>
<keyword evidence="2" id="KW-1185">Reference proteome</keyword>
<evidence type="ECO:0000313" key="2">
    <source>
        <dbReference type="Proteomes" id="UP001199642"/>
    </source>
</evidence>
<dbReference type="Pfam" id="PF08843">
    <property type="entry name" value="AbiEii"/>
    <property type="match status" value="1"/>
</dbReference>
<evidence type="ECO:0000313" key="1">
    <source>
        <dbReference type="EMBL" id="UGS28485.1"/>
    </source>
</evidence>
<name>A0ABY3RZE1_9MICO</name>
<dbReference type="Proteomes" id="UP001199642">
    <property type="component" value="Chromosome"/>
</dbReference>
<dbReference type="EMBL" id="CP082781">
    <property type="protein sequence ID" value="UGS28485.1"/>
    <property type="molecule type" value="Genomic_DNA"/>
</dbReference>
<reference evidence="1 2" key="1">
    <citation type="submission" date="2023-01" db="EMBL/GenBank/DDBJ databases">
        <title>Characterization of estradiol degrading bacteria Microbacterium sp. MZT7 and reveal degrading genes through genome analysis.</title>
        <authorList>
            <person name="Hao P."/>
            <person name="Gao Y."/>
        </authorList>
    </citation>
    <scope>NUCLEOTIDE SEQUENCE [LARGE SCALE GENOMIC DNA]</scope>
    <source>
        <strain evidence="1 2">MZT7</strain>
    </source>
</reference>